<accession>A0ABR1ZJY9</accession>
<protein>
    <submittedName>
        <fullName evidence="1">Uncharacterized protein</fullName>
    </submittedName>
</protein>
<sequence>MNYEFEFDIPKGIHCLSNCNDSIEGKICFLVPPHYLKARFHLPLHPFIVEVLNDFKVAPNQLTRVSWWILIDYILLYKERKWKSPVTMLRDLFALKRVAQNIYEGFFQLYLEIQEGEKGHHQVDQEWSPSRSVSILVRDFGLASDISRSESLEREMGDDHDIE</sequence>
<dbReference type="EMBL" id="JBBPBM010001968">
    <property type="protein sequence ID" value="KAK8480895.1"/>
    <property type="molecule type" value="Genomic_DNA"/>
</dbReference>
<reference evidence="1 2" key="1">
    <citation type="journal article" date="2024" name="G3 (Bethesda)">
        <title>Genome assembly of Hibiscus sabdariffa L. provides insights into metabolisms of medicinal natural products.</title>
        <authorList>
            <person name="Kim T."/>
        </authorList>
    </citation>
    <scope>NUCLEOTIDE SEQUENCE [LARGE SCALE GENOMIC DNA]</scope>
    <source>
        <strain evidence="1">TK-2024</strain>
        <tissue evidence="1">Old leaves</tissue>
    </source>
</reference>
<gene>
    <name evidence="1" type="ORF">V6N12_013886</name>
</gene>
<keyword evidence="2" id="KW-1185">Reference proteome</keyword>
<proteinExistence type="predicted"/>
<dbReference type="Proteomes" id="UP001472677">
    <property type="component" value="Unassembled WGS sequence"/>
</dbReference>
<evidence type="ECO:0000313" key="1">
    <source>
        <dbReference type="EMBL" id="KAK8480895.1"/>
    </source>
</evidence>
<name>A0ABR1ZJY9_9ROSI</name>
<comment type="caution">
    <text evidence="1">The sequence shown here is derived from an EMBL/GenBank/DDBJ whole genome shotgun (WGS) entry which is preliminary data.</text>
</comment>
<organism evidence="1 2">
    <name type="scientific">Hibiscus sabdariffa</name>
    <name type="common">roselle</name>
    <dbReference type="NCBI Taxonomy" id="183260"/>
    <lineage>
        <taxon>Eukaryota</taxon>
        <taxon>Viridiplantae</taxon>
        <taxon>Streptophyta</taxon>
        <taxon>Embryophyta</taxon>
        <taxon>Tracheophyta</taxon>
        <taxon>Spermatophyta</taxon>
        <taxon>Magnoliopsida</taxon>
        <taxon>eudicotyledons</taxon>
        <taxon>Gunneridae</taxon>
        <taxon>Pentapetalae</taxon>
        <taxon>rosids</taxon>
        <taxon>malvids</taxon>
        <taxon>Malvales</taxon>
        <taxon>Malvaceae</taxon>
        <taxon>Malvoideae</taxon>
        <taxon>Hibiscus</taxon>
    </lineage>
</organism>
<evidence type="ECO:0000313" key="2">
    <source>
        <dbReference type="Proteomes" id="UP001472677"/>
    </source>
</evidence>